<evidence type="ECO:0000313" key="3">
    <source>
        <dbReference type="Proteomes" id="UP000282076"/>
    </source>
</evidence>
<dbReference type="PANTHER" id="PTHR40076:SF1">
    <property type="entry name" value="MEMBRANE PROTEIN"/>
    <property type="match status" value="1"/>
</dbReference>
<sequence length="210" mass="23312">MLTSAEIRAKARESLSGNWKPAVLNFLLYLVVTGVLAGISYIPLIGWVAQLLLTGALAYGVYTYYLLIARKENPTTGTLFSGFEKFVPTFLLYLLMSIFTFLWMLLLIVPGIIAALRYSQAYYILRDNPDIGAMEAIRRSKALMDGNKGRLFILGLTFIGWFILGIITAGIGLLWIAPYYLTAMGHFYDNLINKKVEAPEPLPPFGGVTA</sequence>
<keyword evidence="1" id="KW-0812">Transmembrane</keyword>
<feature type="transmembrane region" description="Helical" evidence="1">
    <location>
        <begin position="51"/>
        <end position="70"/>
    </location>
</feature>
<keyword evidence="1" id="KW-1133">Transmembrane helix</keyword>
<organism evidence="2 3">
    <name type="scientific">Cohnella endophytica</name>
    <dbReference type="NCBI Taxonomy" id="2419778"/>
    <lineage>
        <taxon>Bacteria</taxon>
        <taxon>Bacillati</taxon>
        <taxon>Bacillota</taxon>
        <taxon>Bacilli</taxon>
        <taxon>Bacillales</taxon>
        <taxon>Paenibacillaceae</taxon>
        <taxon>Cohnella</taxon>
    </lineage>
</organism>
<feature type="transmembrane region" description="Helical" evidence="1">
    <location>
        <begin position="151"/>
        <end position="177"/>
    </location>
</feature>
<dbReference type="Proteomes" id="UP000282076">
    <property type="component" value="Unassembled WGS sequence"/>
</dbReference>
<dbReference type="AlphaFoldDB" id="A0A494X7E2"/>
<feature type="transmembrane region" description="Helical" evidence="1">
    <location>
        <begin position="90"/>
        <end position="116"/>
    </location>
</feature>
<dbReference type="OrthoDB" id="9784844at2"/>
<gene>
    <name evidence="2" type="ORF">D7Z26_26965</name>
</gene>
<dbReference type="Pfam" id="PF06161">
    <property type="entry name" value="DUF975"/>
    <property type="match status" value="1"/>
</dbReference>
<keyword evidence="3" id="KW-1185">Reference proteome</keyword>
<comment type="caution">
    <text evidence="2">The sequence shown here is derived from an EMBL/GenBank/DDBJ whole genome shotgun (WGS) entry which is preliminary data.</text>
</comment>
<feature type="transmembrane region" description="Helical" evidence="1">
    <location>
        <begin position="22"/>
        <end position="44"/>
    </location>
</feature>
<protein>
    <submittedName>
        <fullName evidence="2">DUF975 family protein</fullName>
    </submittedName>
</protein>
<name>A0A494X7E2_9BACL</name>
<dbReference type="PANTHER" id="PTHR40076">
    <property type="entry name" value="MEMBRANE PROTEIN-RELATED"/>
    <property type="match status" value="1"/>
</dbReference>
<dbReference type="RefSeq" id="WP_120980134.1">
    <property type="nucleotide sequence ID" value="NZ_RBZM01000020.1"/>
</dbReference>
<keyword evidence="1" id="KW-0472">Membrane</keyword>
<reference evidence="2 3" key="1">
    <citation type="submission" date="2018-10" db="EMBL/GenBank/DDBJ databases">
        <title>Cohnella sp. M2MS4P-1, whole genome shotgun sequence.</title>
        <authorList>
            <person name="Tuo L."/>
        </authorList>
    </citation>
    <scope>NUCLEOTIDE SEQUENCE [LARGE SCALE GENOMIC DNA]</scope>
    <source>
        <strain evidence="2 3">M2MS4P-1</strain>
    </source>
</reference>
<dbReference type="EMBL" id="RBZM01000020">
    <property type="protein sequence ID" value="RKP44104.1"/>
    <property type="molecule type" value="Genomic_DNA"/>
</dbReference>
<proteinExistence type="predicted"/>
<dbReference type="InterPro" id="IPR010380">
    <property type="entry name" value="DUF975"/>
</dbReference>
<accession>A0A494X7E2</accession>
<evidence type="ECO:0000256" key="1">
    <source>
        <dbReference type="SAM" id="Phobius"/>
    </source>
</evidence>
<evidence type="ECO:0000313" key="2">
    <source>
        <dbReference type="EMBL" id="RKP44104.1"/>
    </source>
</evidence>